<dbReference type="SMART" id="SM00397">
    <property type="entry name" value="t_SNARE"/>
    <property type="match status" value="1"/>
</dbReference>
<evidence type="ECO:0000256" key="7">
    <source>
        <dbReference type="SAM" id="Phobius"/>
    </source>
</evidence>
<organism evidence="9 10">
    <name type="scientific">Spizellomyces punctatus (strain DAOM BR117)</name>
    <dbReference type="NCBI Taxonomy" id="645134"/>
    <lineage>
        <taxon>Eukaryota</taxon>
        <taxon>Fungi</taxon>
        <taxon>Fungi incertae sedis</taxon>
        <taxon>Chytridiomycota</taxon>
        <taxon>Chytridiomycota incertae sedis</taxon>
        <taxon>Chytridiomycetes</taxon>
        <taxon>Spizellomycetales</taxon>
        <taxon>Spizellomycetaceae</taxon>
        <taxon>Spizellomyces</taxon>
    </lineage>
</organism>
<dbReference type="PANTHER" id="PTHR19957:SF307">
    <property type="entry name" value="PROTEIN SSO1-RELATED"/>
    <property type="match status" value="1"/>
</dbReference>
<evidence type="ECO:0000256" key="2">
    <source>
        <dbReference type="ARBA" id="ARBA00009063"/>
    </source>
</evidence>
<evidence type="ECO:0000313" key="10">
    <source>
        <dbReference type="Proteomes" id="UP000053201"/>
    </source>
</evidence>
<dbReference type="InterPro" id="IPR010989">
    <property type="entry name" value="SNARE"/>
</dbReference>
<dbReference type="GO" id="GO:0005484">
    <property type="term" value="F:SNAP receptor activity"/>
    <property type="evidence" value="ECO:0007669"/>
    <property type="project" value="TreeGrafter"/>
</dbReference>
<evidence type="ECO:0000313" key="9">
    <source>
        <dbReference type="EMBL" id="KND04888.1"/>
    </source>
</evidence>
<dbReference type="SMART" id="SM00503">
    <property type="entry name" value="SynN"/>
    <property type="match status" value="1"/>
</dbReference>
<dbReference type="OrthoDB" id="10255013at2759"/>
<keyword evidence="5 7" id="KW-0472">Membrane</keyword>
<name>A0A0L0HUT1_SPIPD</name>
<dbReference type="GO" id="GO:0006886">
    <property type="term" value="P:intracellular protein transport"/>
    <property type="evidence" value="ECO:0007669"/>
    <property type="project" value="TreeGrafter"/>
</dbReference>
<dbReference type="GO" id="GO:0006887">
    <property type="term" value="P:exocytosis"/>
    <property type="evidence" value="ECO:0007669"/>
    <property type="project" value="TreeGrafter"/>
</dbReference>
<dbReference type="InParanoid" id="A0A0L0HUT1"/>
<dbReference type="STRING" id="645134.A0A0L0HUT1"/>
<feature type="coiled-coil region" evidence="6">
    <location>
        <begin position="121"/>
        <end position="148"/>
    </location>
</feature>
<dbReference type="GO" id="GO:0012505">
    <property type="term" value="C:endomembrane system"/>
    <property type="evidence" value="ECO:0007669"/>
    <property type="project" value="TreeGrafter"/>
</dbReference>
<dbReference type="Gene3D" id="1.20.58.70">
    <property type="match status" value="1"/>
</dbReference>
<dbReference type="Pfam" id="PF05739">
    <property type="entry name" value="SNARE"/>
    <property type="match status" value="1"/>
</dbReference>
<dbReference type="PANTHER" id="PTHR19957">
    <property type="entry name" value="SYNTAXIN"/>
    <property type="match status" value="1"/>
</dbReference>
<sequence length="299" mass="33758">MPIDRFGSLKQADTSHQTVVEMEGLLTQPSVGGEGLDTFFNEVELMKSDIKIVRRNVGEIERLHYAGLLSANDKENRDALERASNDTKRLIGRLRAKVKDLMEATDRMKPTRNAQIRRTHERSLVNEIVKVAAEYQQMEQQVKQQHRERLERQYKIVRPGATDEEVSNVVEHGGSVFSQEILSARVGEQRQALEEVQSRHVQIKQIETALVELFDLTTEMSHLLDQHQEIINIVDAQVEQVHVTVEKGNRELTFATASAKSARKTKWIIAGIVLVVVGVIAAVVAVKLSQSKSQQRNNA</sequence>
<keyword evidence="4 7" id="KW-1133">Transmembrane helix</keyword>
<dbReference type="Proteomes" id="UP000053201">
    <property type="component" value="Unassembled WGS sequence"/>
</dbReference>
<dbReference type="GO" id="GO:0006906">
    <property type="term" value="P:vesicle fusion"/>
    <property type="evidence" value="ECO:0007669"/>
    <property type="project" value="TreeGrafter"/>
</dbReference>
<evidence type="ECO:0000256" key="6">
    <source>
        <dbReference type="SAM" id="Coils"/>
    </source>
</evidence>
<dbReference type="GeneID" id="27684305"/>
<dbReference type="SUPFAM" id="SSF47661">
    <property type="entry name" value="t-snare proteins"/>
    <property type="match status" value="1"/>
</dbReference>
<proteinExistence type="inferred from homology"/>
<reference evidence="9 10" key="1">
    <citation type="submission" date="2009-08" db="EMBL/GenBank/DDBJ databases">
        <title>The Genome Sequence of Spizellomyces punctatus strain DAOM BR117.</title>
        <authorList>
            <consortium name="The Broad Institute Genome Sequencing Platform"/>
            <person name="Russ C."/>
            <person name="Cuomo C."/>
            <person name="Shea T."/>
            <person name="Young S.K."/>
            <person name="Zeng Q."/>
            <person name="Koehrsen M."/>
            <person name="Haas B."/>
            <person name="Borodovsky M."/>
            <person name="Guigo R."/>
            <person name="Alvarado L."/>
            <person name="Berlin A."/>
            <person name="Bochicchio J."/>
            <person name="Borenstein D."/>
            <person name="Chapman S."/>
            <person name="Chen Z."/>
            <person name="Engels R."/>
            <person name="Freedman E."/>
            <person name="Gellesch M."/>
            <person name="Goldberg J."/>
            <person name="Griggs A."/>
            <person name="Gujja S."/>
            <person name="Heiman D."/>
            <person name="Hepburn T."/>
            <person name="Howarth C."/>
            <person name="Jen D."/>
            <person name="Larson L."/>
            <person name="Lewis B."/>
            <person name="Mehta T."/>
            <person name="Park D."/>
            <person name="Pearson M."/>
            <person name="Roberts A."/>
            <person name="Saif S."/>
            <person name="Shenoy N."/>
            <person name="Sisk P."/>
            <person name="Stolte C."/>
            <person name="Sykes S."/>
            <person name="Thomson T."/>
            <person name="Walk T."/>
            <person name="White J."/>
            <person name="Yandava C."/>
            <person name="Burger G."/>
            <person name="Gray M.W."/>
            <person name="Holland P.W.H."/>
            <person name="King N."/>
            <person name="Lang F.B.F."/>
            <person name="Roger A.J."/>
            <person name="Ruiz-Trillo I."/>
            <person name="Lander E."/>
            <person name="Nusbaum C."/>
        </authorList>
    </citation>
    <scope>NUCLEOTIDE SEQUENCE [LARGE SCALE GENOMIC DNA]</scope>
    <source>
        <strain evidence="9 10">DAOM BR117</strain>
    </source>
</reference>
<evidence type="ECO:0000256" key="5">
    <source>
        <dbReference type="ARBA" id="ARBA00023136"/>
    </source>
</evidence>
<dbReference type="eggNOG" id="KOG0810">
    <property type="taxonomic scope" value="Eukaryota"/>
</dbReference>
<gene>
    <name evidence="9" type="ORF">SPPG_00585</name>
</gene>
<dbReference type="InterPro" id="IPR045242">
    <property type="entry name" value="Syntaxin"/>
</dbReference>
<dbReference type="GO" id="GO:0000149">
    <property type="term" value="F:SNARE binding"/>
    <property type="evidence" value="ECO:0007669"/>
    <property type="project" value="TreeGrafter"/>
</dbReference>
<accession>A0A0L0HUT1</accession>
<feature type="domain" description="T-SNARE coiled-coil homology" evidence="8">
    <location>
        <begin position="193"/>
        <end position="255"/>
    </location>
</feature>
<dbReference type="OMA" id="VWRRYEI"/>
<keyword evidence="3 7" id="KW-0812">Transmembrane</keyword>
<dbReference type="AlphaFoldDB" id="A0A0L0HUT1"/>
<dbReference type="PROSITE" id="PS50192">
    <property type="entry name" value="T_SNARE"/>
    <property type="match status" value="1"/>
</dbReference>
<feature type="transmembrane region" description="Helical" evidence="7">
    <location>
        <begin position="267"/>
        <end position="286"/>
    </location>
</feature>
<evidence type="ECO:0000256" key="3">
    <source>
        <dbReference type="ARBA" id="ARBA00022692"/>
    </source>
</evidence>
<dbReference type="RefSeq" id="XP_016612927.1">
    <property type="nucleotide sequence ID" value="XM_016748915.1"/>
</dbReference>
<evidence type="ECO:0000256" key="1">
    <source>
        <dbReference type="ARBA" id="ARBA00004211"/>
    </source>
</evidence>
<dbReference type="VEuPathDB" id="FungiDB:SPPG_00585"/>
<dbReference type="InterPro" id="IPR006011">
    <property type="entry name" value="Syntaxin_N"/>
</dbReference>
<dbReference type="GO" id="GO:0005886">
    <property type="term" value="C:plasma membrane"/>
    <property type="evidence" value="ECO:0007669"/>
    <property type="project" value="TreeGrafter"/>
</dbReference>
<keyword evidence="6" id="KW-0175">Coiled coil</keyword>
<evidence type="ECO:0000259" key="8">
    <source>
        <dbReference type="PROSITE" id="PS50192"/>
    </source>
</evidence>
<dbReference type="InterPro" id="IPR000727">
    <property type="entry name" value="T_SNARE_dom"/>
</dbReference>
<dbReference type="GO" id="GO:0031201">
    <property type="term" value="C:SNARE complex"/>
    <property type="evidence" value="ECO:0007669"/>
    <property type="project" value="TreeGrafter"/>
</dbReference>
<comment type="similarity">
    <text evidence="2">Belongs to the syntaxin family.</text>
</comment>
<dbReference type="EMBL" id="KQ257450">
    <property type="protein sequence ID" value="KND04888.1"/>
    <property type="molecule type" value="Genomic_DNA"/>
</dbReference>
<dbReference type="GO" id="GO:0048278">
    <property type="term" value="P:vesicle docking"/>
    <property type="evidence" value="ECO:0007669"/>
    <property type="project" value="TreeGrafter"/>
</dbReference>
<protein>
    <recommendedName>
        <fullName evidence="8">t-SNARE coiled-coil homology domain-containing protein</fullName>
    </recommendedName>
</protein>
<dbReference type="Pfam" id="PF00804">
    <property type="entry name" value="Syntaxin"/>
    <property type="match status" value="1"/>
</dbReference>
<evidence type="ECO:0000256" key="4">
    <source>
        <dbReference type="ARBA" id="ARBA00022989"/>
    </source>
</evidence>
<keyword evidence="10" id="KW-1185">Reference proteome</keyword>
<comment type="subcellular location">
    <subcellularLocation>
        <location evidence="1">Membrane</location>
        <topology evidence="1">Single-pass type IV membrane protein</topology>
    </subcellularLocation>
</comment>